<reference evidence="2" key="1">
    <citation type="submission" date="2016-03" db="EMBL/GenBank/DDBJ databases">
        <title>Updated assembly of Pseudogymnoascus destructans, the fungus causing white-nose syndrome of bats.</title>
        <authorList>
            <person name="Palmer J.M."/>
            <person name="Drees K.P."/>
            <person name="Foster J.T."/>
            <person name="Lindner D.L."/>
        </authorList>
    </citation>
    <scope>NUCLEOTIDE SEQUENCE [LARGE SCALE GENOMIC DNA]</scope>
    <source>
        <strain evidence="2">20631-21</strain>
    </source>
</reference>
<dbReference type="RefSeq" id="XP_024322382.1">
    <property type="nucleotide sequence ID" value="XM_024469533.1"/>
</dbReference>
<dbReference type="InterPro" id="IPR008271">
    <property type="entry name" value="Ser/Thr_kinase_AS"/>
</dbReference>
<feature type="domain" description="Protein kinase" evidence="1">
    <location>
        <begin position="56"/>
        <end position="230"/>
    </location>
</feature>
<dbReference type="InterPro" id="IPR000719">
    <property type="entry name" value="Prot_kinase_dom"/>
</dbReference>
<dbReference type="GeneID" id="36288988"/>
<dbReference type="Pfam" id="PF00069">
    <property type="entry name" value="Pkinase"/>
    <property type="match status" value="1"/>
</dbReference>
<accession>A0A177A713</accession>
<dbReference type="AlphaFoldDB" id="A0A177A713"/>
<dbReference type="PROSITE" id="PS50011">
    <property type="entry name" value="PROTEIN_KINASE_DOM"/>
    <property type="match status" value="1"/>
</dbReference>
<name>A0A177A713_9PEZI</name>
<dbReference type="SUPFAM" id="SSF56112">
    <property type="entry name" value="Protein kinase-like (PK-like)"/>
    <property type="match status" value="1"/>
</dbReference>
<proteinExistence type="predicted"/>
<dbReference type="GO" id="GO:0005524">
    <property type="term" value="F:ATP binding"/>
    <property type="evidence" value="ECO:0007669"/>
    <property type="project" value="InterPro"/>
</dbReference>
<dbReference type="Gene3D" id="1.10.510.10">
    <property type="entry name" value="Transferase(Phosphotransferase) domain 1"/>
    <property type="match status" value="1"/>
</dbReference>
<sequence>MEVAKSAQQWSFDTDPPEFLCTQIVFEDGGDYFICQSKERQPELDTQSLNALSPRKILKEHIWPLHEGDVTVCDNPTSPDIYVKKPRLTAYDGTPSLAHLVLQEARVCEILMQNPHPNIARYLGCYMQEGRIAGLCFQRYAETAEERRSRGASINRALVVDQISAAIAHLKRFNLAHNDVKASNVMFSTQSNEIAILVDFDSCAMIGGPLPAKRGFTDSSGIEELDRYLS</sequence>
<organism evidence="2">
    <name type="scientific">Pseudogymnoascus destructans</name>
    <dbReference type="NCBI Taxonomy" id="655981"/>
    <lineage>
        <taxon>Eukaryota</taxon>
        <taxon>Fungi</taxon>
        <taxon>Dikarya</taxon>
        <taxon>Ascomycota</taxon>
        <taxon>Pezizomycotina</taxon>
        <taxon>Leotiomycetes</taxon>
        <taxon>Thelebolales</taxon>
        <taxon>Thelebolaceae</taxon>
        <taxon>Pseudogymnoascus</taxon>
    </lineage>
</organism>
<dbReference type="PROSITE" id="PS00108">
    <property type="entry name" value="PROTEIN_KINASE_ST"/>
    <property type="match status" value="1"/>
</dbReference>
<dbReference type="VEuPathDB" id="FungiDB:GMDG_02288"/>
<dbReference type="eggNOG" id="ENOG502RFVB">
    <property type="taxonomic scope" value="Eukaryota"/>
</dbReference>
<evidence type="ECO:0000259" key="1">
    <source>
        <dbReference type="PROSITE" id="PS50011"/>
    </source>
</evidence>
<dbReference type="Proteomes" id="UP000077154">
    <property type="component" value="Unassembled WGS sequence"/>
</dbReference>
<dbReference type="OrthoDB" id="4062651at2759"/>
<dbReference type="GO" id="GO:0004672">
    <property type="term" value="F:protein kinase activity"/>
    <property type="evidence" value="ECO:0007669"/>
    <property type="project" value="InterPro"/>
</dbReference>
<dbReference type="InterPro" id="IPR011009">
    <property type="entry name" value="Kinase-like_dom_sf"/>
</dbReference>
<protein>
    <recommendedName>
        <fullName evidence="1">Protein kinase domain-containing protein</fullName>
    </recommendedName>
</protein>
<evidence type="ECO:0000313" key="2">
    <source>
        <dbReference type="EMBL" id="OAF57091.1"/>
    </source>
</evidence>
<gene>
    <name evidence="2" type="ORF">VC83_05926</name>
</gene>
<dbReference type="EMBL" id="KV441401">
    <property type="protein sequence ID" value="OAF57091.1"/>
    <property type="molecule type" value="Genomic_DNA"/>
</dbReference>